<dbReference type="SUPFAM" id="SSF52490">
    <property type="entry name" value="Tubulin nucleotide-binding domain-like"/>
    <property type="match status" value="1"/>
</dbReference>
<evidence type="ECO:0000256" key="4">
    <source>
        <dbReference type="SAM" id="MobiDB-lite"/>
    </source>
</evidence>
<reference evidence="7" key="1">
    <citation type="submission" date="2022-11" db="UniProtKB">
        <authorList>
            <consortium name="EnsemblMetazoa"/>
        </authorList>
    </citation>
    <scope>IDENTIFICATION</scope>
</reference>
<feature type="domain" description="Misato Segment II tubulin-like" evidence="5">
    <location>
        <begin position="6"/>
        <end position="119"/>
    </location>
</feature>
<dbReference type="Pfam" id="PF10644">
    <property type="entry name" value="Misat_Tub_SegII"/>
    <property type="match status" value="1"/>
</dbReference>
<evidence type="ECO:0008006" key="9">
    <source>
        <dbReference type="Google" id="ProtNLM"/>
    </source>
</evidence>
<dbReference type="InterPro" id="IPR049942">
    <property type="entry name" value="DML1/Misato"/>
</dbReference>
<dbReference type="OrthoDB" id="271881at2759"/>
<dbReference type="GO" id="GO:0007005">
    <property type="term" value="P:mitochondrion organization"/>
    <property type="evidence" value="ECO:0007669"/>
    <property type="project" value="InterPro"/>
</dbReference>
<dbReference type="EnsemblMetazoa" id="XM_038221843.1">
    <property type="protein sequence ID" value="XP_038077771.1"/>
    <property type="gene ID" value="LOC119745478"/>
</dbReference>
<dbReference type="CTD" id="55154"/>
<dbReference type="InterPro" id="IPR019605">
    <property type="entry name" value="Misato_II_tubulin-like"/>
</dbReference>
<dbReference type="CDD" id="cd06060">
    <property type="entry name" value="misato"/>
    <property type="match status" value="1"/>
</dbReference>
<dbReference type="PANTHER" id="PTHR13391:SF0">
    <property type="entry name" value="PROTEIN MISATO HOMOLOG 1"/>
    <property type="match status" value="1"/>
</dbReference>
<comment type="similarity">
    <text evidence="2">Belongs to the misato family.</text>
</comment>
<dbReference type="RefSeq" id="XP_038077771.1">
    <property type="nucleotide sequence ID" value="XM_038221843.1"/>
</dbReference>
<evidence type="ECO:0000256" key="3">
    <source>
        <dbReference type="ARBA" id="ARBA00023128"/>
    </source>
</evidence>
<evidence type="ECO:0000259" key="5">
    <source>
        <dbReference type="Pfam" id="PF10644"/>
    </source>
</evidence>
<dbReference type="GeneID" id="119745478"/>
<dbReference type="InterPro" id="IPR036525">
    <property type="entry name" value="Tubulin/FtsZ_GTPase_sf"/>
</dbReference>
<keyword evidence="3" id="KW-0496">Mitochondrion</keyword>
<dbReference type="InterPro" id="IPR029209">
    <property type="entry name" value="DML1/Misato_tubulin"/>
</dbReference>
<organism evidence="7 8">
    <name type="scientific">Patiria miniata</name>
    <name type="common">Bat star</name>
    <name type="synonym">Asterina miniata</name>
    <dbReference type="NCBI Taxonomy" id="46514"/>
    <lineage>
        <taxon>Eukaryota</taxon>
        <taxon>Metazoa</taxon>
        <taxon>Echinodermata</taxon>
        <taxon>Eleutherozoa</taxon>
        <taxon>Asterozoa</taxon>
        <taxon>Asteroidea</taxon>
        <taxon>Valvatacea</taxon>
        <taxon>Valvatida</taxon>
        <taxon>Asterinidae</taxon>
        <taxon>Patiria</taxon>
    </lineage>
</organism>
<dbReference type="Proteomes" id="UP000887568">
    <property type="component" value="Unplaced"/>
</dbReference>
<feature type="region of interest" description="Disordered" evidence="4">
    <location>
        <begin position="125"/>
        <end position="168"/>
    </location>
</feature>
<accession>A0A914BQ06</accession>
<evidence type="ECO:0000313" key="8">
    <source>
        <dbReference type="Proteomes" id="UP000887568"/>
    </source>
</evidence>
<dbReference type="GO" id="GO:0005739">
    <property type="term" value="C:mitochondrion"/>
    <property type="evidence" value="ECO:0007669"/>
    <property type="project" value="UniProtKB-SubCell"/>
</dbReference>
<proteinExistence type="inferred from homology"/>
<evidence type="ECO:0000313" key="7">
    <source>
        <dbReference type="EnsemblMetazoa" id="XP_038077771.1"/>
    </source>
</evidence>
<sequence length="582" mass="64836">MAGWGREIVTLQCGHYSNFVGTHIWNIQESTFLYDENPAAVVSKEINHDVLYREGRTMTGAVTYTPRLVTLDLKGSLNTLKAEGVLYDYQTKEDIKWEGDVTLHEEKAPPKNEFLSDLDAQDMLLDDTQQRPKKTDDQSTPETDTMEVQGPPPEGQSSPGQPMTAKPAKVYRLDESIDVWSDFLHGHLHPKTVTVIKEHAHGSEIDPFGLFTKGRSLLTKKDVAEDIENRLHFFVEECDHLQGFQVLVDFYDGFGGLGSSLVESLADEYRGKGIMAIGVAPAVFTTNTHTADNHRLINSVLAFQRLSEQSSILLPLSLASSLWRKVGMPAKFQNVHYKPSLAYHTSAILASSLDTATLPYRVADDPISLSVLTEALANLGRKVSMLSTSFPLPFPDHGYLAGVLGSYTQNPPWTTLMPHTRKGANVQPFAQSVVLRGVPMDRIYTPGRQPQNALESCRSVNEMLKCYLTGMYTRTLSSGLCVNQPLKTAAPFPHIFDPRMSREGFLQDWQRREEEVVESLPMMTSLQTSPSAQEMLSHLVKEAGKLDIRKCHGFLEDGLEQDEYSEALSSLEGLAHCYEQCA</sequence>
<dbReference type="Pfam" id="PF14881">
    <property type="entry name" value="Tubulin_3"/>
    <property type="match status" value="1"/>
</dbReference>
<dbReference type="OMA" id="RMAAYGC"/>
<comment type="subcellular location">
    <subcellularLocation>
        <location evidence="1">Mitochondrion</location>
    </subcellularLocation>
</comment>
<protein>
    <recommendedName>
        <fullName evidence="9">Protein misato homolog 1</fullName>
    </recommendedName>
</protein>
<dbReference type="AlphaFoldDB" id="A0A914BQ06"/>
<name>A0A914BQ06_PATMI</name>
<keyword evidence="8" id="KW-1185">Reference proteome</keyword>
<evidence type="ECO:0000256" key="2">
    <source>
        <dbReference type="ARBA" id="ARBA00008507"/>
    </source>
</evidence>
<feature type="domain" description="DML1/Misato tubulin" evidence="6">
    <location>
        <begin position="175"/>
        <end position="361"/>
    </location>
</feature>
<dbReference type="PANTHER" id="PTHR13391">
    <property type="entry name" value="MITOCHONDRIAL DISTRIBUTION REGULATOR MISATO"/>
    <property type="match status" value="1"/>
</dbReference>
<feature type="compositionally biased region" description="Basic and acidic residues" evidence="4">
    <location>
        <begin position="128"/>
        <end position="137"/>
    </location>
</feature>
<dbReference type="Gene3D" id="3.40.50.1440">
    <property type="entry name" value="Tubulin/FtsZ, GTPase domain"/>
    <property type="match status" value="1"/>
</dbReference>
<evidence type="ECO:0000256" key="1">
    <source>
        <dbReference type="ARBA" id="ARBA00004173"/>
    </source>
</evidence>
<evidence type="ECO:0000259" key="6">
    <source>
        <dbReference type="Pfam" id="PF14881"/>
    </source>
</evidence>